<dbReference type="InterPro" id="IPR000571">
    <property type="entry name" value="Znf_CCCH"/>
</dbReference>
<dbReference type="GO" id="GO:0006397">
    <property type="term" value="P:mRNA processing"/>
    <property type="evidence" value="ECO:0007669"/>
    <property type="project" value="UniProtKB-KW"/>
</dbReference>
<feature type="domain" description="Protein kinase" evidence="13">
    <location>
        <begin position="280"/>
        <end position="567"/>
    </location>
</feature>
<feature type="compositionally biased region" description="Polar residues" evidence="12">
    <location>
        <begin position="85"/>
        <end position="97"/>
    </location>
</feature>
<comment type="domain">
    <text evidence="10">The pseudokinase domain, the coiled-coil (CC), and C-terminal knob domain (CK) form a structural unit (PKC) that forms an extensive high-affinity interaction surface for PAN2.</text>
</comment>
<evidence type="ECO:0000313" key="15">
    <source>
        <dbReference type="EMBL" id="KAF2229694.1"/>
    </source>
</evidence>
<dbReference type="Gene3D" id="1.20.5.5160">
    <property type="match status" value="1"/>
</dbReference>
<keyword evidence="8 10" id="KW-0067">ATP-binding</keyword>
<protein>
    <recommendedName>
        <fullName evidence="10">PAN2-PAN3 deadenylation complex subunit PAN3</fullName>
    </recommendedName>
    <alternativeName>
        <fullName evidence="10">PAB1P-dependent poly(A)-specific ribonuclease</fullName>
    </alternativeName>
    <alternativeName>
        <fullName evidence="10">Poly(A)-nuclease deadenylation complex subunit 3</fullName>
        <shortName evidence="10">PAN deadenylation complex subunit 3</shortName>
    </alternativeName>
</protein>
<feature type="compositionally biased region" description="Polar residues" evidence="12">
    <location>
        <begin position="1"/>
        <end position="10"/>
    </location>
</feature>
<dbReference type="GO" id="GO:0008270">
    <property type="term" value="F:zinc ion binding"/>
    <property type="evidence" value="ECO:0007669"/>
    <property type="project" value="UniProtKB-KW"/>
</dbReference>
<feature type="binding site" evidence="10">
    <location>
        <position position="309"/>
    </location>
    <ligand>
        <name>ATP</name>
        <dbReference type="ChEBI" id="CHEBI:30616"/>
    </ligand>
</feature>
<dbReference type="InterPro" id="IPR011009">
    <property type="entry name" value="Kinase-like_dom_sf"/>
</dbReference>
<evidence type="ECO:0000256" key="8">
    <source>
        <dbReference type="ARBA" id="ARBA00022840"/>
    </source>
</evidence>
<dbReference type="FunFam" id="1.10.287.3700:FF:000001">
    <property type="entry name" value="PAN2-PAN3 deadenylation complex subunit PAN3"/>
    <property type="match status" value="1"/>
</dbReference>
<feature type="zinc finger region" description="C3H1-type" evidence="11">
    <location>
        <begin position="26"/>
        <end position="55"/>
    </location>
</feature>
<dbReference type="SUPFAM" id="SSF56112">
    <property type="entry name" value="Protein kinase-like (PK-like)"/>
    <property type="match status" value="1"/>
</dbReference>
<keyword evidence="6 11" id="KW-0863">Zinc-finger</keyword>
<feature type="region of interest" description="Disordered" evidence="12">
    <location>
        <begin position="1"/>
        <end position="25"/>
    </location>
</feature>
<organism evidence="15 16">
    <name type="scientific">Viridothelium virens</name>
    <name type="common">Speckled blister lichen</name>
    <name type="synonym">Trypethelium virens</name>
    <dbReference type="NCBI Taxonomy" id="1048519"/>
    <lineage>
        <taxon>Eukaryota</taxon>
        <taxon>Fungi</taxon>
        <taxon>Dikarya</taxon>
        <taxon>Ascomycota</taxon>
        <taxon>Pezizomycotina</taxon>
        <taxon>Dothideomycetes</taxon>
        <taxon>Dothideomycetes incertae sedis</taxon>
        <taxon>Trypetheliales</taxon>
        <taxon>Trypetheliaceae</taxon>
        <taxon>Viridothelium</taxon>
    </lineage>
</organism>
<keyword evidence="3 10" id="KW-0507">mRNA processing</keyword>
<dbReference type="GO" id="GO:0031251">
    <property type="term" value="C:PAN complex"/>
    <property type="evidence" value="ECO:0007669"/>
    <property type="project" value="UniProtKB-UniRule"/>
</dbReference>
<proteinExistence type="inferred from homology"/>
<evidence type="ECO:0000256" key="11">
    <source>
        <dbReference type="PROSITE-ProRule" id="PRU00723"/>
    </source>
</evidence>
<dbReference type="PANTHER" id="PTHR12272:SF11">
    <property type="entry name" value="PAN2-PAN3 DEADENYLATION COMPLEX SUBUNIT PAN3"/>
    <property type="match status" value="1"/>
</dbReference>
<reference evidence="15" key="1">
    <citation type="journal article" date="2020" name="Stud. Mycol.">
        <title>101 Dothideomycetes genomes: a test case for predicting lifestyles and emergence of pathogens.</title>
        <authorList>
            <person name="Haridas S."/>
            <person name="Albert R."/>
            <person name="Binder M."/>
            <person name="Bloem J."/>
            <person name="Labutti K."/>
            <person name="Salamov A."/>
            <person name="Andreopoulos B."/>
            <person name="Baker S."/>
            <person name="Barry K."/>
            <person name="Bills G."/>
            <person name="Bluhm B."/>
            <person name="Cannon C."/>
            <person name="Castanera R."/>
            <person name="Culley D."/>
            <person name="Daum C."/>
            <person name="Ezra D."/>
            <person name="Gonzalez J."/>
            <person name="Henrissat B."/>
            <person name="Kuo A."/>
            <person name="Liang C."/>
            <person name="Lipzen A."/>
            <person name="Lutzoni F."/>
            <person name="Magnuson J."/>
            <person name="Mondo S."/>
            <person name="Nolan M."/>
            <person name="Ohm R."/>
            <person name="Pangilinan J."/>
            <person name="Park H.-J."/>
            <person name="Ramirez L."/>
            <person name="Alfaro M."/>
            <person name="Sun H."/>
            <person name="Tritt A."/>
            <person name="Yoshinaga Y."/>
            <person name="Zwiers L.-H."/>
            <person name="Turgeon B."/>
            <person name="Goodwin S."/>
            <person name="Spatafora J."/>
            <person name="Crous P."/>
            <person name="Grigoriev I."/>
        </authorList>
    </citation>
    <scope>NUCLEOTIDE SEQUENCE</scope>
    <source>
        <strain evidence="15">Tuck. ex Michener</strain>
    </source>
</reference>
<dbReference type="PROSITE" id="PS50103">
    <property type="entry name" value="ZF_C3H1"/>
    <property type="match status" value="1"/>
</dbReference>
<dbReference type="Gene3D" id="1.10.287.3700">
    <property type="match status" value="1"/>
</dbReference>
<dbReference type="GO" id="GO:0000932">
    <property type="term" value="C:P-body"/>
    <property type="evidence" value="ECO:0007669"/>
    <property type="project" value="TreeGrafter"/>
</dbReference>
<sequence>MATPLGNSPSEGRRIMSSPRPKGRENAKNILCRNITIYGHCRYEKDGCAYNHDVGSFKSQQTQNESAKKRFNVDSPAFKPLGPMTNGNSSGAKSASISPQAAGAAIFTPKSTSAGTATPPAHPRDTSAEWINNEIPEFVPSGFDPNHLMPSDPASNSNSMNAYDPFLMTSTTVNQFNQSNNQHQTQLNPYAQDTNSLDSAAYFQAANNYSQPLQYHLYAPLGPHRENLLAYQRTAHDFFLPDSLREDLQRKSEATLQTLPNSTLPSQVDHFHSLVPLDINNQKNAALFGYSSWVYKAVSSNDGFTYTLRRLEGFRLTNEQAIRSVQAWKRINNGNVVSVHDAFTTRAFGDSSLILVTDYHPLSKTLAEQHFNQSPGFPGSHSNRLPKQHVPEQILWGYICQIASALKAIHSERLAARLIHPSKILITSKNRIRLNACAILDVTQYDSQRPITDFQLEDLVQLGRLILQIISGTSNATFNISKALEQLARSYSDRLKECIGWLLSSYPPTPSPIPPNDPSSPIVLDIHTIDTFLTGIAPHLASLLDNVLHAEDSLTSSLTRELENGRLFRLLAKLNFILERPEQSPSHPNQLPSQQTAAQQQWSETGERYVIKLFRDYVFHHVDANGAPVLDLAHVLQALNKLDTGCEEKVTLVSRDEQSLFIVSFREVKRAVEAAWTDLMKAGRQAAAAGGRG</sequence>
<dbReference type="Gene3D" id="1.10.510.10">
    <property type="entry name" value="Transferase(Phosphotransferase) domain 1"/>
    <property type="match status" value="1"/>
</dbReference>
<dbReference type="InterPro" id="IPR041332">
    <property type="entry name" value="Pan3_CK"/>
</dbReference>
<keyword evidence="7 11" id="KW-0862">Zinc</keyword>
<comment type="caution">
    <text evidence="10">Lacks conserved residue(s) required for the propagation of feature annotation.</text>
</comment>
<dbReference type="GO" id="GO:0005524">
    <property type="term" value="F:ATP binding"/>
    <property type="evidence" value="ECO:0007669"/>
    <property type="project" value="UniProtKB-UniRule"/>
</dbReference>
<dbReference type="FunFam" id="1.10.510.10:FF:000520">
    <property type="entry name" value="PAN2-PAN3 deadenylation complex subunit PAN3"/>
    <property type="match status" value="1"/>
</dbReference>
<name>A0A6A6GV92_VIRVR</name>
<dbReference type="PROSITE" id="PS50011">
    <property type="entry name" value="PROTEIN_KINASE_DOM"/>
    <property type="match status" value="1"/>
</dbReference>
<comment type="function">
    <text evidence="10">Regulatory subunit of the poly(A)-nuclease (PAN) deadenylation complex, one of two cytoplasmic mRNA deadenylases involved in mRNA turnover. PAN specifically shortens poly(A) tails of RNA and the activity is stimulated by poly(A)-binding protein PAB1. PAN deadenylation is followed by rapid degradation of the shortened mRNA tails by the CCR4-NOT complex. Deadenylated mRNAs are then degraded by two alternative mechanisms, namely exosome-mediated 3'-5' exonucleolytic degradation, or deadenlyation-dependent mRNA decaping and subsequent 5'-3' exonucleolytic degradation by XRN1. May also be involved in post-transcriptional maturation of mRNA poly(A) tails. PAN3 acts as a positive regulator for PAN activity, recruiting the catalytic subunit PAN2 to mRNA via its interaction with RNA and with PAB1.</text>
</comment>
<dbReference type="GO" id="GO:0008143">
    <property type="term" value="F:poly(A) binding"/>
    <property type="evidence" value="ECO:0007669"/>
    <property type="project" value="TreeGrafter"/>
</dbReference>
<accession>A0A6A6GV92</accession>
<dbReference type="AlphaFoldDB" id="A0A6A6GV92"/>
<dbReference type="Gene3D" id="6.10.250.3160">
    <property type="match status" value="1"/>
</dbReference>
<dbReference type="OrthoDB" id="204958at2759"/>
<evidence type="ECO:0000256" key="5">
    <source>
        <dbReference type="ARBA" id="ARBA00022741"/>
    </source>
</evidence>
<dbReference type="EMBL" id="ML991856">
    <property type="protein sequence ID" value="KAF2229694.1"/>
    <property type="molecule type" value="Genomic_DNA"/>
</dbReference>
<evidence type="ECO:0000313" key="16">
    <source>
        <dbReference type="Proteomes" id="UP000800092"/>
    </source>
</evidence>
<keyword evidence="2 10" id="KW-0963">Cytoplasm</keyword>
<dbReference type="InterPro" id="IPR030844">
    <property type="entry name" value="PAN3"/>
</dbReference>
<comment type="subcellular location">
    <subcellularLocation>
        <location evidence="1 10">Cytoplasm</location>
    </subcellularLocation>
</comment>
<evidence type="ECO:0000256" key="7">
    <source>
        <dbReference type="ARBA" id="ARBA00022833"/>
    </source>
</evidence>
<comment type="domain">
    <text evidence="10">Contains a pseudokinase domain. The protein kinase domain is predicted to be catalytically inactive because some of the residues important for catalytic activity are substituted and it lacks the equivalent of the binding site for a peptide substrate. However, it has retained an ATP-binding site and ATP-binding is required for mRNA degradation, stimulating the activity of the PAN2 nuclease in vitro. The nucleotide-binding site is juxtaposed to the RNase active site of PAN2 in the complex and may actually bind nucleosides of a poly(A) RNA rather than ATP, feeding the poly(A)-tail to the active site of the deadenylase and thus increasing the efficiency with which this distributive enzyme degrades oligo(A) RNAs.</text>
</comment>
<evidence type="ECO:0000256" key="10">
    <source>
        <dbReference type="HAMAP-Rule" id="MF_03181"/>
    </source>
</evidence>
<feature type="binding site" evidence="10">
    <location>
        <begin position="422"/>
        <end position="423"/>
    </location>
    <ligand>
        <name>ATP</name>
        <dbReference type="ChEBI" id="CHEBI:30616"/>
    </ligand>
</feature>
<evidence type="ECO:0000256" key="9">
    <source>
        <dbReference type="ARBA" id="ARBA00023054"/>
    </source>
</evidence>
<feature type="region of interest" description="Disordered" evidence="12">
    <location>
        <begin position="59"/>
        <end position="97"/>
    </location>
</feature>
<dbReference type="GO" id="GO:0004672">
    <property type="term" value="F:protein kinase activity"/>
    <property type="evidence" value="ECO:0007669"/>
    <property type="project" value="InterPro"/>
</dbReference>
<comment type="domain">
    <text evidence="10">The N-terminal zinc finger binds to poly(A) RNA.</text>
</comment>
<feature type="binding site" evidence="10">
    <location>
        <begin position="358"/>
        <end position="365"/>
    </location>
    <ligand>
        <name>ATP</name>
        <dbReference type="ChEBI" id="CHEBI:30616"/>
    </ligand>
</feature>
<keyword evidence="16" id="KW-1185">Reference proteome</keyword>
<dbReference type="InterPro" id="IPR000719">
    <property type="entry name" value="Prot_kinase_dom"/>
</dbReference>
<keyword evidence="4 11" id="KW-0479">Metal-binding</keyword>
<evidence type="ECO:0000256" key="2">
    <source>
        <dbReference type="ARBA" id="ARBA00022490"/>
    </source>
</evidence>
<evidence type="ECO:0000256" key="3">
    <source>
        <dbReference type="ARBA" id="ARBA00022664"/>
    </source>
</evidence>
<evidence type="ECO:0000259" key="14">
    <source>
        <dbReference type="PROSITE" id="PS50103"/>
    </source>
</evidence>
<evidence type="ECO:0000256" key="4">
    <source>
        <dbReference type="ARBA" id="ARBA00022723"/>
    </source>
</evidence>
<feature type="coiled-coil region" evidence="10">
    <location>
        <begin position="538"/>
        <end position="576"/>
    </location>
</feature>
<feature type="region of interest" description="Knob domain" evidence="10">
    <location>
        <begin position="577"/>
        <end position="693"/>
    </location>
</feature>
<dbReference type="HAMAP" id="MF_03181">
    <property type="entry name" value="PAN3"/>
    <property type="match status" value="1"/>
</dbReference>
<dbReference type="GO" id="GO:0000289">
    <property type="term" value="P:nuclear-transcribed mRNA poly(A) tail shortening"/>
    <property type="evidence" value="ECO:0007669"/>
    <property type="project" value="UniProtKB-UniRule"/>
</dbReference>
<gene>
    <name evidence="10" type="primary">PAN3</name>
    <name evidence="15" type="ORF">EV356DRAFT_520674</name>
</gene>
<evidence type="ECO:0000259" key="13">
    <source>
        <dbReference type="PROSITE" id="PS50011"/>
    </source>
</evidence>
<comment type="similarity">
    <text evidence="10">Belongs to the protein kinase superfamily. PAN3 family.</text>
</comment>
<keyword evidence="9 10" id="KW-0175">Coiled coil</keyword>
<evidence type="ECO:0000256" key="12">
    <source>
        <dbReference type="SAM" id="MobiDB-lite"/>
    </source>
</evidence>
<dbReference type="PANTHER" id="PTHR12272">
    <property type="entry name" value="DEADENYLATION COMPLEX SUBUNIT PAN3"/>
    <property type="match status" value="1"/>
</dbReference>
<feature type="domain" description="C3H1-type" evidence="14">
    <location>
        <begin position="26"/>
        <end position="55"/>
    </location>
</feature>
<dbReference type="Pfam" id="PF25586">
    <property type="entry name" value="zf-CCCH_PAN3"/>
    <property type="match status" value="1"/>
</dbReference>
<dbReference type="Pfam" id="PF18101">
    <property type="entry name" value="Pan3_CK"/>
    <property type="match status" value="1"/>
</dbReference>
<evidence type="ECO:0000256" key="1">
    <source>
        <dbReference type="ARBA" id="ARBA00004496"/>
    </source>
</evidence>
<comment type="subunit">
    <text evidence="10">Homodimer. Forms a heterotrimer with a catalytic subunit PAN2 to form the poly(A)-nuclease (PAN) deadenylation complex. Interacts (via PAM-2 motif) with poly(A)-binding protein PAB1 (via PABC domain), conferring substrate specificity of the enzyme complex.</text>
</comment>
<keyword evidence="5 10" id="KW-0547">Nucleotide-binding</keyword>
<evidence type="ECO:0000256" key="6">
    <source>
        <dbReference type="ARBA" id="ARBA00022771"/>
    </source>
</evidence>
<dbReference type="Proteomes" id="UP000800092">
    <property type="component" value="Unassembled WGS sequence"/>
</dbReference>